<name>A0A2H4ZHR8_AERSO</name>
<sequence length="51" mass="5415">MWGIEGAAPLTSPGLLEAAKRAKSNTGTLANNQYSKKIGGRQLANYRHGDT</sequence>
<accession>A0A2H4ZHR8</accession>
<dbReference type="EMBL" id="MF770241">
    <property type="protein sequence ID" value="AUF80782.1"/>
    <property type="molecule type" value="Genomic_DNA"/>
</dbReference>
<reference evidence="1" key="1">
    <citation type="journal article" date="2017" name="Front. Microbiol.">
        <title>Strong Genomic and Phenotypic Heterogeneity in the Aeromonas sobria Species Complex.</title>
        <authorList>
            <person name="Gauthier J."/>
            <person name="Vincent A.T."/>
            <person name="Charette S.J."/>
            <person name="Derome N."/>
        </authorList>
    </citation>
    <scope>NUCLEOTIDE SEQUENCE</scope>
    <source>
        <strain evidence="1">TM18</strain>
        <plasmid evidence="1">pTM18-2</plasmid>
    </source>
</reference>
<evidence type="ECO:0000313" key="1">
    <source>
        <dbReference type="EMBL" id="AUF80782.1"/>
    </source>
</evidence>
<protein>
    <submittedName>
        <fullName evidence="1">Uncharacterized protein</fullName>
    </submittedName>
</protein>
<keyword evidence="1" id="KW-0614">Plasmid</keyword>
<dbReference type="AlphaFoldDB" id="A0A2H4ZHR8"/>
<geneLocation type="plasmid" evidence="1">
    <name>pTM18-2</name>
</geneLocation>
<organism evidence="1">
    <name type="scientific">Aeromonas sobria</name>
    <dbReference type="NCBI Taxonomy" id="646"/>
    <lineage>
        <taxon>Bacteria</taxon>
        <taxon>Pseudomonadati</taxon>
        <taxon>Pseudomonadota</taxon>
        <taxon>Gammaproteobacteria</taxon>
        <taxon>Aeromonadales</taxon>
        <taxon>Aeromonadaceae</taxon>
        <taxon>Aeromonas</taxon>
    </lineage>
</organism>
<proteinExistence type="predicted"/>